<dbReference type="GO" id="GO:0020037">
    <property type="term" value="F:heme binding"/>
    <property type="evidence" value="ECO:0007669"/>
    <property type="project" value="InterPro"/>
</dbReference>
<keyword evidence="2" id="KW-0408">Iron</keyword>
<gene>
    <name evidence="3" type="ORF">GCM10012289_71030</name>
</gene>
<dbReference type="InterPro" id="IPR001128">
    <property type="entry name" value="Cyt_P450"/>
</dbReference>
<keyword evidence="2" id="KW-0503">Monooxygenase</keyword>
<evidence type="ECO:0000313" key="3">
    <source>
        <dbReference type="EMBL" id="GGO81625.1"/>
    </source>
</evidence>
<evidence type="ECO:0000256" key="2">
    <source>
        <dbReference type="RuleBase" id="RU000461"/>
    </source>
</evidence>
<evidence type="ECO:0000256" key="1">
    <source>
        <dbReference type="ARBA" id="ARBA00010617"/>
    </source>
</evidence>
<evidence type="ECO:0000313" key="4">
    <source>
        <dbReference type="Proteomes" id="UP000646523"/>
    </source>
</evidence>
<dbReference type="InterPro" id="IPR017972">
    <property type="entry name" value="Cyt_P450_CS"/>
</dbReference>
<sequence length="390" mass="42052">MTTPPTSDVDLFADEVVLDPYPVYAELREQGTVVHLLKNDVYALTRYAAIRDALMDWESFSSTSIAFNPMANEALTGTSLASDPPVHTQLRATLTENLSPRALRGLKGRIEAKADVLVAELVEKGSFEAIDALARAFPLEVVADLIGFTGHVRDNMLRWGQAAMQVIGPMNQRTAESFPIAGELYAWCSQVKASDLAEGSVGRGIFDAEARGAIPPDTAGHIIHQYLGAGVDTTVAAIGNVVALFAAHPDQLDLVRENPSLVPAAFNEVLRFWPPVNAWGRRATRDVEIDGTVIPAGAQIAVLLGAGNRDPRHYENPDAFLVERNPVDHLSFGYGPHGCAGQGLARLEAHAVIEALSRRAKRLVVGPEVRVPSNITRSIEELPVLEVIPA</sequence>
<comment type="caution">
    <text evidence="3">The sequence shown here is derived from an EMBL/GenBank/DDBJ whole genome shotgun (WGS) entry which is preliminary data.</text>
</comment>
<dbReference type="Pfam" id="PF00067">
    <property type="entry name" value="p450"/>
    <property type="match status" value="1"/>
</dbReference>
<dbReference type="CDD" id="cd11037">
    <property type="entry name" value="CYP199A2-like"/>
    <property type="match status" value="1"/>
</dbReference>
<dbReference type="AlphaFoldDB" id="A0A917ZEQ5"/>
<dbReference type="GO" id="GO:0005506">
    <property type="term" value="F:iron ion binding"/>
    <property type="evidence" value="ECO:0007669"/>
    <property type="project" value="InterPro"/>
</dbReference>
<keyword evidence="2" id="KW-0349">Heme</keyword>
<reference evidence="3" key="1">
    <citation type="journal article" date="2014" name="Int. J. Syst. Evol. Microbiol.">
        <title>Complete genome sequence of Corynebacterium casei LMG S-19264T (=DSM 44701T), isolated from a smear-ripened cheese.</title>
        <authorList>
            <consortium name="US DOE Joint Genome Institute (JGI-PGF)"/>
            <person name="Walter F."/>
            <person name="Albersmeier A."/>
            <person name="Kalinowski J."/>
            <person name="Ruckert C."/>
        </authorList>
    </citation>
    <scope>NUCLEOTIDE SEQUENCE</scope>
    <source>
        <strain evidence="3">CGMCC 4.7368</strain>
    </source>
</reference>
<dbReference type="GO" id="GO:0016705">
    <property type="term" value="F:oxidoreductase activity, acting on paired donors, with incorporation or reduction of molecular oxygen"/>
    <property type="evidence" value="ECO:0007669"/>
    <property type="project" value="InterPro"/>
</dbReference>
<dbReference type="EMBL" id="BMNH01000038">
    <property type="protein sequence ID" value="GGO81625.1"/>
    <property type="molecule type" value="Genomic_DNA"/>
</dbReference>
<dbReference type="PRINTS" id="PR00385">
    <property type="entry name" value="P450"/>
</dbReference>
<keyword evidence="2" id="KW-0479">Metal-binding</keyword>
<protein>
    <submittedName>
        <fullName evidence="3">Cytochrome P450</fullName>
    </submittedName>
</protein>
<dbReference type="Proteomes" id="UP000646523">
    <property type="component" value="Unassembled WGS sequence"/>
</dbReference>
<dbReference type="PANTHER" id="PTHR46696">
    <property type="entry name" value="P450, PUTATIVE (EUROFUNG)-RELATED"/>
    <property type="match status" value="1"/>
</dbReference>
<dbReference type="RefSeq" id="WP_189128613.1">
    <property type="nucleotide sequence ID" value="NZ_BMNH01000038.1"/>
</dbReference>
<dbReference type="PANTHER" id="PTHR46696:SF1">
    <property type="entry name" value="CYTOCHROME P450 YJIB-RELATED"/>
    <property type="match status" value="1"/>
</dbReference>
<comment type="similarity">
    <text evidence="1 2">Belongs to the cytochrome P450 family.</text>
</comment>
<proteinExistence type="inferred from homology"/>
<keyword evidence="4" id="KW-1185">Reference proteome</keyword>
<reference evidence="3" key="2">
    <citation type="submission" date="2020-09" db="EMBL/GenBank/DDBJ databases">
        <authorList>
            <person name="Sun Q."/>
            <person name="Zhou Y."/>
        </authorList>
    </citation>
    <scope>NUCLEOTIDE SEQUENCE</scope>
    <source>
        <strain evidence="3">CGMCC 4.7368</strain>
    </source>
</reference>
<accession>A0A917ZEQ5</accession>
<organism evidence="3 4">
    <name type="scientific">Nonomuraea cavernae</name>
    <dbReference type="NCBI Taxonomy" id="2045107"/>
    <lineage>
        <taxon>Bacteria</taxon>
        <taxon>Bacillati</taxon>
        <taxon>Actinomycetota</taxon>
        <taxon>Actinomycetes</taxon>
        <taxon>Streptosporangiales</taxon>
        <taxon>Streptosporangiaceae</taxon>
        <taxon>Nonomuraea</taxon>
    </lineage>
</organism>
<keyword evidence="2" id="KW-0560">Oxidoreductase</keyword>
<dbReference type="Gene3D" id="1.10.630.10">
    <property type="entry name" value="Cytochrome P450"/>
    <property type="match status" value="1"/>
</dbReference>
<name>A0A917ZEQ5_9ACTN</name>
<dbReference type="InterPro" id="IPR036396">
    <property type="entry name" value="Cyt_P450_sf"/>
</dbReference>
<dbReference type="SUPFAM" id="SSF48264">
    <property type="entry name" value="Cytochrome P450"/>
    <property type="match status" value="1"/>
</dbReference>
<dbReference type="PROSITE" id="PS00086">
    <property type="entry name" value="CYTOCHROME_P450"/>
    <property type="match status" value="1"/>
</dbReference>
<dbReference type="GO" id="GO:0004497">
    <property type="term" value="F:monooxygenase activity"/>
    <property type="evidence" value="ECO:0007669"/>
    <property type="project" value="UniProtKB-KW"/>
</dbReference>